<dbReference type="InterPro" id="IPR023051">
    <property type="entry name" value="Kup"/>
</dbReference>
<feature type="transmembrane region" description="Helical" evidence="12">
    <location>
        <begin position="148"/>
        <end position="166"/>
    </location>
</feature>
<keyword evidence="9 12" id="KW-1133">Transmembrane helix</keyword>
<comment type="catalytic activity">
    <reaction evidence="12">
        <text>K(+)(in) + H(+)(in) = K(+)(out) + H(+)(out)</text>
        <dbReference type="Rhea" id="RHEA:28490"/>
        <dbReference type="ChEBI" id="CHEBI:15378"/>
        <dbReference type="ChEBI" id="CHEBI:29103"/>
    </reaction>
</comment>
<dbReference type="PANTHER" id="PTHR30540:SF79">
    <property type="entry name" value="LOW AFFINITY POTASSIUM TRANSPORT SYSTEM PROTEIN KUP"/>
    <property type="match status" value="1"/>
</dbReference>
<dbReference type="Pfam" id="PF02705">
    <property type="entry name" value="K_trans"/>
    <property type="match status" value="1"/>
</dbReference>
<feature type="transmembrane region" description="Helical" evidence="12">
    <location>
        <begin position="110"/>
        <end position="128"/>
    </location>
</feature>
<evidence type="ECO:0000256" key="4">
    <source>
        <dbReference type="ARBA" id="ARBA00022475"/>
    </source>
</evidence>
<keyword evidence="11 12" id="KW-0472">Membrane</keyword>
<evidence type="ECO:0000259" key="13">
    <source>
        <dbReference type="Pfam" id="PF02705"/>
    </source>
</evidence>
<keyword evidence="5 12" id="KW-0633">Potassium transport</keyword>
<dbReference type="HAMAP" id="MF_01522">
    <property type="entry name" value="Kup"/>
    <property type="match status" value="1"/>
</dbReference>
<evidence type="ECO:0000256" key="9">
    <source>
        <dbReference type="ARBA" id="ARBA00022989"/>
    </source>
</evidence>
<dbReference type="Pfam" id="PF22776">
    <property type="entry name" value="K_trans_C"/>
    <property type="match status" value="1"/>
</dbReference>
<feature type="domain" description="K+ potassium transporter integral membrane" evidence="13">
    <location>
        <begin position="19"/>
        <end position="472"/>
    </location>
</feature>
<evidence type="ECO:0000256" key="7">
    <source>
        <dbReference type="ARBA" id="ARBA00022847"/>
    </source>
</evidence>
<dbReference type="InterPro" id="IPR003855">
    <property type="entry name" value="K+_transporter"/>
</dbReference>
<evidence type="ECO:0000256" key="10">
    <source>
        <dbReference type="ARBA" id="ARBA00023065"/>
    </source>
</evidence>
<feature type="transmembrane region" description="Helical" evidence="12">
    <location>
        <begin position="178"/>
        <end position="198"/>
    </location>
</feature>
<evidence type="ECO:0000256" key="2">
    <source>
        <dbReference type="ARBA" id="ARBA00007019"/>
    </source>
</evidence>
<feature type="transmembrane region" description="Helical" evidence="12">
    <location>
        <begin position="406"/>
        <end position="426"/>
    </location>
</feature>
<evidence type="ECO:0000256" key="1">
    <source>
        <dbReference type="ARBA" id="ARBA00004141"/>
    </source>
</evidence>
<keyword evidence="4 12" id="KW-1003">Cell membrane</keyword>
<comment type="subcellular location">
    <subcellularLocation>
        <location evidence="12">Cell membrane</location>
        <topology evidence="12">Multi-pass membrane protein</topology>
    </subcellularLocation>
    <subcellularLocation>
        <location evidence="1">Membrane</location>
        <topology evidence="1">Multi-pass membrane protein</topology>
    </subcellularLocation>
</comment>
<dbReference type="Proteomes" id="UP001302274">
    <property type="component" value="Unassembled WGS sequence"/>
</dbReference>
<comment type="function">
    <text evidence="12">Transport of potassium into the cell. Likely operates as a K(+):H(+) symporter.</text>
</comment>
<gene>
    <name evidence="12" type="primary">kup</name>
    <name evidence="15" type="ORF">SHI21_12585</name>
</gene>
<sequence>MSAKPENEQSQTNRYKFLLALSALGVVYGDIGTSPLYALKEAFHHGHNIGLSENNVYGILSLIFWSLIIVISIKYLRYVLKADNKGEGGILALTALVTPRSDKHLSKRRNLIRLGLFGTALLYGDGMITPSISVLSAVEGLELITPVFSPYIIPITCLILVGLFSVQKYGTELVGKIFGPLTLFWFLTLGALGIYNIIKVPMVLVSMNPWYAYQFFAINTWDGFFVLGSVFLVVTGGEALYSDLGHFGRQPIQRAWFFVVLPCLILNYFGQGALITHNPLAAKNPFFLMAPPWMLTPLVILATLSTVIASQALITGVFSITMQAVQLGYIPRVLIEHTSAKEFGQIYVKSMNRILMIACILLVIFFKTSSNLAAAYGIAVTTTMGVTTILFYLVARQKWRWSKFKAGTICGFFLIVDLSFWGANLVKVLDGGWVPLAVGVLIFVMMTTWKKGRKLLGQRIRDEVIPLSLFLDKIDREKPFRNPGIAIYMASGLKDTPYALIQSYEHYKSIHQRLIFLSVVTEEIPQVPQSRRVEVNDIGHGCYTVFIHYGYMERPNIPKELDQLMIGDILLNPNEATYFIGKEKLFATDKPGMALWREKLFAFQTANAQDATTFFQLPRKRVMEIGVQVEL</sequence>
<proteinExistence type="inferred from homology"/>
<feature type="transmembrane region" description="Helical" evidence="12">
    <location>
        <begin position="210"/>
        <end position="234"/>
    </location>
</feature>
<accession>A0ABU5VXI8</accession>
<keyword evidence="16" id="KW-1185">Reference proteome</keyword>
<keyword evidence="3 12" id="KW-0813">Transport</keyword>
<evidence type="ECO:0000259" key="14">
    <source>
        <dbReference type="Pfam" id="PF22776"/>
    </source>
</evidence>
<feature type="transmembrane region" description="Helical" evidence="12">
    <location>
        <begin position="432"/>
        <end position="449"/>
    </location>
</feature>
<reference evidence="15 16" key="1">
    <citation type="submission" date="2023-11" db="EMBL/GenBank/DDBJ databases">
        <title>A Novel Polar Bacteriovorax (B. antarcticus) Isolated from the Biocrust in Antarctica.</title>
        <authorList>
            <person name="Mun W."/>
            <person name="Choi S.Y."/>
            <person name="Mitchell R.J."/>
        </authorList>
    </citation>
    <scope>NUCLEOTIDE SEQUENCE [LARGE SCALE GENOMIC DNA]</scope>
    <source>
        <strain evidence="15 16">PP10</strain>
    </source>
</reference>
<name>A0ABU5VXI8_9BACT</name>
<evidence type="ECO:0000313" key="15">
    <source>
        <dbReference type="EMBL" id="MEA9357053.1"/>
    </source>
</evidence>
<feature type="transmembrane region" description="Helical" evidence="12">
    <location>
        <begin position="255"/>
        <end position="275"/>
    </location>
</feature>
<protein>
    <recommendedName>
        <fullName evidence="12">Probable potassium transport system protein Kup</fullName>
    </recommendedName>
</protein>
<keyword evidence="10 12" id="KW-0406">Ion transport</keyword>
<dbReference type="PANTHER" id="PTHR30540">
    <property type="entry name" value="OSMOTIC STRESS POTASSIUM TRANSPORTER"/>
    <property type="match status" value="1"/>
</dbReference>
<feature type="transmembrane region" description="Helical" evidence="12">
    <location>
        <begin position="372"/>
        <end position="394"/>
    </location>
</feature>
<dbReference type="RefSeq" id="WP_323576947.1">
    <property type="nucleotide sequence ID" value="NZ_JAYGJQ010000002.1"/>
</dbReference>
<dbReference type="EMBL" id="JAYGJQ010000002">
    <property type="protein sequence ID" value="MEA9357053.1"/>
    <property type="molecule type" value="Genomic_DNA"/>
</dbReference>
<feature type="transmembrane region" description="Helical" evidence="12">
    <location>
        <begin position="346"/>
        <end position="366"/>
    </location>
</feature>
<comment type="caution">
    <text evidence="15">The sequence shown here is derived from an EMBL/GenBank/DDBJ whole genome shotgun (WGS) entry which is preliminary data.</text>
</comment>
<comment type="similarity">
    <text evidence="2 12">Belongs to the HAK/KUP transporter (TC 2.A.72) family.</text>
</comment>
<feature type="transmembrane region" description="Helical" evidence="12">
    <location>
        <begin position="56"/>
        <end position="76"/>
    </location>
</feature>
<evidence type="ECO:0000256" key="12">
    <source>
        <dbReference type="HAMAP-Rule" id="MF_01522"/>
    </source>
</evidence>
<evidence type="ECO:0000256" key="5">
    <source>
        <dbReference type="ARBA" id="ARBA00022538"/>
    </source>
</evidence>
<evidence type="ECO:0000313" key="16">
    <source>
        <dbReference type="Proteomes" id="UP001302274"/>
    </source>
</evidence>
<dbReference type="InterPro" id="IPR053951">
    <property type="entry name" value="K_trans_N"/>
</dbReference>
<dbReference type="InterPro" id="IPR053952">
    <property type="entry name" value="K_trans_C"/>
</dbReference>
<feature type="domain" description="K+ potassium transporter C-terminal" evidence="14">
    <location>
        <begin position="483"/>
        <end position="631"/>
    </location>
</feature>
<keyword evidence="6 12" id="KW-0812">Transmembrane</keyword>
<organism evidence="15 16">
    <name type="scientific">Bacteriovorax antarcticus</name>
    <dbReference type="NCBI Taxonomy" id="3088717"/>
    <lineage>
        <taxon>Bacteria</taxon>
        <taxon>Pseudomonadati</taxon>
        <taxon>Bdellovibrionota</taxon>
        <taxon>Bacteriovoracia</taxon>
        <taxon>Bacteriovoracales</taxon>
        <taxon>Bacteriovoracaceae</taxon>
        <taxon>Bacteriovorax</taxon>
    </lineage>
</organism>
<keyword evidence="8 12" id="KW-0630">Potassium</keyword>
<evidence type="ECO:0000256" key="6">
    <source>
        <dbReference type="ARBA" id="ARBA00022692"/>
    </source>
</evidence>
<evidence type="ECO:0000256" key="8">
    <source>
        <dbReference type="ARBA" id="ARBA00022958"/>
    </source>
</evidence>
<keyword evidence="7 12" id="KW-0769">Symport</keyword>
<evidence type="ECO:0000256" key="3">
    <source>
        <dbReference type="ARBA" id="ARBA00022448"/>
    </source>
</evidence>
<evidence type="ECO:0000256" key="11">
    <source>
        <dbReference type="ARBA" id="ARBA00023136"/>
    </source>
</evidence>
<feature type="transmembrane region" description="Helical" evidence="12">
    <location>
        <begin position="295"/>
        <end position="325"/>
    </location>
</feature>